<dbReference type="InterPro" id="IPR050471">
    <property type="entry name" value="AB_hydrolase"/>
</dbReference>
<dbReference type="InterPro" id="IPR029058">
    <property type="entry name" value="AB_hydrolase_fold"/>
</dbReference>
<dbReference type="EMBL" id="SGSU01000015">
    <property type="protein sequence ID" value="RZG65582.1"/>
    <property type="molecule type" value="Genomic_DNA"/>
</dbReference>
<dbReference type="EC" id="3.5.1.-" evidence="2"/>
<reference evidence="4 5" key="1">
    <citation type="submission" date="2019-02" db="EMBL/GenBank/DDBJ databases">
        <title>The Batch Genome Submission of Acinetobacter spp. strains.</title>
        <authorList>
            <person name="Qin J."/>
            <person name="Hu Y."/>
            <person name="Ye H."/>
            <person name="Wei L."/>
            <person name="Feng Y."/>
            <person name="Zong Z."/>
        </authorList>
    </citation>
    <scope>NUCLEOTIDE SEQUENCE [LARGE SCALE GENOMIC DNA]</scope>
    <source>
        <strain evidence="4 5">WCHABo060081</strain>
    </source>
</reference>
<evidence type="ECO:0000259" key="3">
    <source>
        <dbReference type="Pfam" id="PF00561"/>
    </source>
</evidence>
<evidence type="ECO:0000256" key="2">
    <source>
        <dbReference type="HAMAP-Rule" id="MF_00832"/>
    </source>
</evidence>
<dbReference type="RefSeq" id="WP_130147174.1">
    <property type="nucleotide sequence ID" value="NZ_SGSU01000015.1"/>
</dbReference>
<dbReference type="STRING" id="202951.GCA_001485025_00011"/>
<dbReference type="Gene3D" id="3.40.50.1820">
    <property type="entry name" value="alpha/beta hydrolase"/>
    <property type="match status" value="1"/>
</dbReference>
<dbReference type="GO" id="GO:0019740">
    <property type="term" value="P:nitrogen utilization"/>
    <property type="evidence" value="ECO:0007669"/>
    <property type="project" value="UniProtKB-UniRule"/>
</dbReference>
<accession>A0A4Q7AQS9</accession>
<dbReference type="Pfam" id="PF00561">
    <property type="entry name" value="Abhydrolase_1"/>
    <property type="match status" value="1"/>
</dbReference>
<name>A0A4Q7AQS9_9GAMM</name>
<dbReference type="PANTHER" id="PTHR43433:SF5">
    <property type="entry name" value="AB HYDROLASE-1 DOMAIN-CONTAINING PROTEIN"/>
    <property type="match status" value="1"/>
</dbReference>
<dbReference type="GO" id="GO:0006212">
    <property type="term" value="P:uracil catabolic process"/>
    <property type="evidence" value="ECO:0007669"/>
    <property type="project" value="UniProtKB-UniRule"/>
</dbReference>
<comment type="catalytic activity">
    <reaction evidence="2">
        <text>carbamate + 2 H(+) = NH4(+) + CO2</text>
        <dbReference type="Rhea" id="RHEA:15649"/>
        <dbReference type="ChEBI" id="CHEBI:13941"/>
        <dbReference type="ChEBI" id="CHEBI:15378"/>
        <dbReference type="ChEBI" id="CHEBI:16526"/>
        <dbReference type="ChEBI" id="CHEBI:28938"/>
    </reaction>
</comment>
<feature type="domain" description="AB hydrolase-1" evidence="3">
    <location>
        <begin position="16"/>
        <end position="246"/>
    </location>
</feature>
<dbReference type="PANTHER" id="PTHR43433">
    <property type="entry name" value="HYDROLASE, ALPHA/BETA FOLD FAMILY PROTEIN"/>
    <property type="match status" value="1"/>
</dbReference>
<proteinExistence type="inferred from homology"/>
<evidence type="ECO:0000313" key="5">
    <source>
        <dbReference type="Proteomes" id="UP000293483"/>
    </source>
</evidence>
<evidence type="ECO:0000313" key="4">
    <source>
        <dbReference type="EMBL" id="RZG65582.1"/>
    </source>
</evidence>
<gene>
    <name evidence="2 4" type="primary">rutD</name>
    <name evidence="4" type="ORF">EXE25_13610</name>
</gene>
<dbReference type="SUPFAM" id="SSF53474">
    <property type="entry name" value="alpha/beta-Hydrolases"/>
    <property type="match status" value="1"/>
</dbReference>
<dbReference type="InterPro" id="IPR000073">
    <property type="entry name" value="AB_hydrolase_1"/>
</dbReference>
<dbReference type="HAMAP" id="MF_00832">
    <property type="entry name" value="RutD"/>
    <property type="match status" value="1"/>
</dbReference>
<dbReference type="AlphaFoldDB" id="A0A4Q7AQS9"/>
<sequence>MHYQIHPCTDNARAEHVILSSGLGGHGAFWKPQLEALQQHFHVLTYDHEGCHSDAETLPADYSMRHMAQQALGIFKDADIQQFHFIGHALGGHIGMELARLIAESRENLQMKSLSCINAWNQLDPHTQKCFQARISLLENSGAEAYVRAQALFLYPPQWISEHQESLEQAENAQLTNFPPAHNVLMRLQALQQFSVNEQHAEALTNTQIQLIANQDDFLVPVKKSADLQKSLGQGVLEIFASGAHASTHTETAQINQVLLNFLLS</sequence>
<dbReference type="NCBIfam" id="TIGR03611">
    <property type="entry name" value="RutD"/>
    <property type="match status" value="1"/>
</dbReference>
<keyword evidence="1 2" id="KW-0378">Hydrolase</keyword>
<protein>
    <recommendedName>
        <fullName evidence="2">Putative carbamate hydrolase RutD</fullName>
        <ecNumber evidence="2">3.5.1.-</ecNumber>
    </recommendedName>
    <alternativeName>
        <fullName evidence="2">Aminohydrolase</fullName>
    </alternativeName>
</protein>
<organism evidence="4 5">
    <name type="scientific">Acinetobacter bouvetii</name>
    <dbReference type="NCBI Taxonomy" id="202951"/>
    <lineage>
        <taxon>Bacteria</taxon>
        <taxon>Pseudomonadati</taxon>
        <taxon>Pseudomonadota</taxon>
        <taxon>Gammaproteobacteria</taxon>
        <taxon>Moraxellales</taxon>
        <taxon>Moraxellaceae</taxon>
        <taxon>Acinetobacter</taxon>
    </lineage>
</organism>
<dbReference type="InterPro" id="IPR019913">
    <property type="entry name" value="Pyrimidine_utilisation_RutD"/>
</dbReference>
<comment type="function">
    <text evidence="2">Involved in pyrimidine catabolism. May facilitate the hydrolysis of carbamate, a reaction that can also occur spontaneously.</text>
</comment>
<comment type="caution">
    <text evidence="4">The sequence shown here is derived from an EMBL/GenBank/DDBJ whole genome shotgun (WGS) entry which is preliminary data.</text>
</comment>
<dbReference type="Proteomes" id="UP000293483">
    <property type="component" value="Unassembled WGS sequence"/>
</dbReference>
<comment type="similarity">
    <text evidence="2">Belongs to the AB hydrolase superfamily. Hydrolase RutD family.</text>
</comment>
<dbReference type="GO" id="GO:0016811">
    <property type="term" value="F:hydrolase activity, acting on carbon-nitrogen (but not peptide) bonds, in linear amides"/>
    <property type="evidence" value="ECO:0007669"/>
    <property type="project" value="InterPro"/>
</dbReference>
<evidence type="ECO:0000256" key="1">
    <source>
        <dbReference type="ARBA" id="ARBA00022801"/>
    </source>
</evidence>